<protein>
    <submittedName>
        <fullName evidence="1">Uncharacterized protein</fullName>
    </submittedName>
</protein>
<gene>
    <name evidence="1" type="ORF">SteCoe_23107</name>
</gene>
<dbReference type="EMBL" id="MPUH01000581">
    <property type="protein sequence ID" value="OMJ77318.1"/>
    <property type="molecule type" value="Genomic_DNA"/>
</dbReference>
<comment type="caution">
    <text evidence="1">The sequence shown here is derived from an EMBL/GenBank/DDBJ whole genome shotgun (WGS) entry which is preliminary data.</text>
</comment>
<dbReference type="OrthoDB" id="10446334at2759"/>
<dbReference type="Proteomes" id="UP000187209">
    <property type="component" value="Unassembled WGS sequence"/>
</dbReference>
<proteinExistence type="predicted"/>
<keyword evidence="2" id="KW-1185">Reference proteome</keyword>
<organism evidence="1 2">
    <name type="scientific">Stentor coeruleus</name>
    <dbReference type="NCBI Taxonomy" id="5963"/>
    <lineage>
        <taxon>Eukaryota</taxon>
        <taxon>Sar</taxon>
        <taxon>Alveolata</taxon>
        <taxon>Ciliophora</taxon>
        <taxon>Postciliodesmatophora</taxon>
        <taxon>Heterotrichea</taxon>
        <taxon>Heterotrichida</taxon>
        <taxon>Stentoridae</taxon>
        <taxon>Stentor</taxon>
    </lineage>
</organism>
<sequence length="284" mass="33612">MVLRRFFSIKSLGYAFEESKIEKVMRQLKSKDTIPFPWSFTGIEKREPNLRFIADRMFVVNKISFKTLLTSLWFQYEAFIKCLGEMDISPLKDQLEVRLYDSINITLGTLKQEDKYLKLIKDPDYTEEKPTINIIDSLVYRGLSIDRTQNKSIIDYHVYYDENLGIACFTDNALSDPMGYTNQALMEELHAKNRQTLLQLLVWIKSPYMIRLYQGDKDISEYRNYTYTQQCVFESQCLQPQWMKKEEKSESYMEWIGKFKPEKFIISDANDMLGINPLTTKRSN</sequence>
<reference evidence="1 2" key="1">
    <citation type="submission" date="2016-11" db="EMBL/GenBank/DDBJ databases">
        <title>The macronuclear genome of Stentor coeruleus: a giant cell with tiny introns.</title>
        <authorList>
            <person name="Slabodnick M."/>
            <person name="Ruby J.G."/>
            <person name="Reiff S.B."/>
            <person name="Swart E.C."/>
            <person name="Gosai S."/>
            <person name="Prabakaran S."/>
            <person name="Witkowska E."/>
            <person name="Larue G.E."/>
            <person name="Fisher S."/>
            <person name="Freeman R.M."/>
            <person name="Gunawardena J."/>
            <person name="Chu W."/>
            <person name="Stover N.A."/>
            <person name="Gregory B.D."/>
            <person name="Nowacki M."/>
            <person name="Derisi J."/>
            <person name="Roy S.W."/>
            <person name="Marshall W.F."/>
            <person name="Sood P."/>
        </authorList>
    </citation>
    <scope>NUCLEOTIDE SEQUENCE [LARGE SCALE GENOMIC DNA]</scope>
    <source>
        <strain evidence="1">WM001</strain>
    </source>
</reference>
<evidence type="ECO:0000313" key="2">
    <source>
        <dbReference type="Proteomes" id="UP000187209"/>
    </source>
</evidence>
<accession>A0A1R2BKM6</accession>
<dbReference type="AlphaFoldDB" id="A0A1R2BKM6"/>
<evidence type="ECO:0000313" key="1">
    <source>
        <dbReference type="EMBL" id="OMJ77318.1"/>
    </source>
</evidence>
<name>A0A1R2BKM6_9CILI</name>